<proteinExistence type="predicted"/>
<protein>
    <submittedName>
        <fullName evidence="1">Mobile element protein</fullName>
    </submittedName>
</protein>
<evidence type="ECO:0000313" key="2">
    <source>
        <dbReference type="Proteomes" id="UP000219020"/>
    </source>
</evidence>
<comment type="caution">
    <text evidence="1">The sequence shown here is derived from an EMBL/GenBank/DDBJ whole genome shotgun (WGS) entry which is preliminary data.</text>
</comment>
<dbReference type="AlphaFoldDB" id="A0A2A5T5M5"/>
<organism evidence="1 2">
    <name type="scientific">Candidatus Enterovibrio escicola</name>
    <dbReference type="NCBI Taxonomy" id="1927127"/>
    <lineage>
        <taxon>Bacteria</taxon>
        <taxon>Pseudomonadati</taxon>
        <taxon>Pseudomonadota</taxon>
        <taxon>Gammaproteobacteria</taxon>
        <taxon>Vibrionales</taxon>
        <taxon>Vibrionaceae</taxon>
        <taxon>Enterovibrio</taxon>
    </lineage>
</organism>
<keyword evidence="2" id="KW-1185">Reference proteome</keyword>
<gene>
    <name evidence="1" type="ORF">BTN49_0432</name>
</gene>
<dbReference type="EMBL" id="NBYY01000009">
    <property type="protein sequence ID" value="PCS23464.1"/>
    <property type="molecule type" value="Genomic_DNA"/>
</dbReference>
<reference evidence="2" key="1">
    <citation type="submission" date="2017-04" db="EMBL/GenBank/DDBJ databases">
        <title>Genome evolution of the luminous symbionts of deep sea anglerfish.</title>
        <authorList>
            <person name="Hendry T.A."/>
        </authorList>
    </citation>
    <scope>NUCLEOTIDE SEQUENCE [LARGE SCALE GENOMIC DNA]</scope>
</reference>
<sequence>MLTPHNINIQFWFTEKMFNLIEVLQVKYFNDLVEQSHQKVKDNMYQCLGWK</sequence>
<dbReference type="Proteomes" id="UP000219020">
    <property type="component" value="Unassembled WGS sequence"/>
</dbReference>
<accession>A0A2A5T5M5</accession>
<name>A0A2A5T5M5_9GAMM</name>
<evidence type="ECO:0000313" key="1">
    <source>
        <dbReference type="EMBL" id="PCS23464.1"/>
    </source>
</evidence>